<evidence type="ECO:0000313" key="2">
    <source>
        <dbReference type="Proteomes" id="UP001155587"/>
    </source>
</evidence>
<gene>
    <name evidence="1" type="ORF">MD535_07425</name>
</gene>
<evidence type="ECO:0000313" key="1">
    <source>
        <dbReference type="EMBL" id="MCW8345838.1"/>
    </source>
</evidence>
<proteinExistence type="predicted"/>
<comment type="caution">
    <text evidence="1">The sequence shown here is derived from an EMBL/GenBank/DDBJ whole genome shotgun (WGS) entry which is preliminary data.</text>
</comment>
<protein>
    <submittedName>
        <fullName evidence="1">Uncharacterized protein</fullName>
    </submittedName>
</protein>
<name>A0A9X3CLZ5_9VIBR</name>
<dbReference type="Proteomes" id="UP001155587">
    <property type="component" value="Unassembled WGS sequence"/>
</dbReference>
<accession>A0A9X3CLZ5</accession>
<dbReference type="RefSeq" id="WP_265674247.1">
    <property type="nucleotide sequence ID" value="NZ_JAKRRY010000007.1"/>
</dbReference>
<dbReference type="AlphaFoldDB" id="A0A9X3CLZ5"/>
<organism evidence="1 2">
    <name type="scientific">Vibrio qingdaonensis</name>
    <dbReference type="NCBI Taxonomy" id="2829491"/>
    <lineage>
        <taxon>Bacteria</taxon>
        <taxon>Pseudomonadati</taxon>
        <taxon>Pseudomonadota</taxon>
        <taxon>Gammaproteobacteria</taxon>
        <taxon>Vibrionales</taxon>
        <taxon>Vibrionaceae</taxon>
        <taxon>Vibrio</taxon>
    </lineage>
</organism>
<sequence>MSLQLDAAAQAIAGELLEGLENEEGWIKMTARIAAQIDTKLNENGYVGTVTWFSDEDYIESDIVYS</sequence>
<reference evidence="1" key="1">
    <citation type="submission" date="2022-02" db="EMBL/GenBank/DDBJ databases">
        <title>Vibrio sp. nov, a new bacterium isolated from seawater.</title>
        <authorList>
            <person name="Yuan Y."/>
        </authorList>
    </citation>
    <scope>NUCLEOTIDE SEQUENCE</scope>
    <source>
        <strain evidence="1">ZSDZ65</strain>
    </source>
</reference>
<dbReference type="EMBL" id="JAKRRY010000007">
    <property type="protein sequence ID" value="MCW8345838.1"/>
    <property type="molecule type" value="Genomic_DNA"/>
</dbReference>
<keyword evidence="2" id="KW-1185">Reference proteome</keyword>